<dbReference type="SUPFAM" id="SSF54427">
    <property type="entry name" value="NTF2-like"/>
    <property type="match status" value="1"/>
</dbReference>
<feature type="chain" id="PRO_5012248835" description="DUF4440 domain-containing protein" evidence="1">
    <location>
        <begin position="25"/>
        <end position="162"/>
    </location>
</feature>
<dbReference type="PROSITE" id="PS51257">
    <property type="entry name" value="PROKAR_LIPOPROTEIN"/>
    <property type="match status" value="1"/>
</dbReference>
<dbReference type="EMBL" id="PDUD01000027">
    <property type="protein sequence ID" value="PHN04115.1"/>
    <property type="molecule type" value="Genomic_DNA"/>
</dbReference>
<keyword evidence="1" id="KW-0732">Signal</keyword>
<dbReference type="Proteomes" id="UP000223913">
    <property type="component" value="Unassembled WGS sequence"/>
</dbReference>
<reference evidence="3 4" key="1">
    <citation type="submission" date="2017-10" db="EMBL/GenBank/DDBJ databases">
        <title>The draft genome sequence of Lewinella nigricans NBRC 102662.</title>
        <authorList>
            <person name="Wang K."/>
        </authorList>
    </citation>
    <scope>NUCLEOTIDE SEQUENCE [LARGE SCALE GENOMIC DNA]</scope>
    <source>
        <strain evidence="3 4">NBRC 102662</strain>
    </source>
</reference>
<name>A0A2D0N6J6_FLAN2</name>
<sequence>MKFTFWSLLILLVAVACTPSGSQAITIDPTADARQLRQLKEVHWPTAYREQDTMLLDQILDGSFQMVDAGGNWSDKAGEMDWIKAHAMEHDSFFYTIKRLDILENGTAIVAGTGHMINKGVEMIYESSNVLIKRGDRWKAIASHVSGIRAPGSTAGESEPGK</sequence>
<dbReference type="RefSeq" id="WP_099152501.1">
    <property type="nucleotide sequence ID" value="NZ_PDUD01000027.1"/>
</dbReference>
<comment type="caution">
    <text evidence="3">The sequence shown here is derived from an EMBL/GenBank/DDBJ whole genome shotgun (WGS) entry which is preliminary data.</text>
</comment>
<organism evidence="3 4">
    <name type="scientific">Flavilitoribacter nigricans (strain ATCC 23147 / DSM 23189 / NBRC 102662 / NCIMB 1420 / SS-2)</name>
    <name type="common">Lewinella nigricans</name>
    <dbReference type="NCBI Taxonomy" id="1122177"/>
    <lineage>
        <taxon>Bacteria</taxon>
        <taxon>Pseudomonadati</taxon>
        <taxon>Bacteroidota</taxon>
        <taxon>Saprospiria</taxon>
        <taxon>Saprospirales</taxon>
        <taxon>Lewinellaceae</taxon>
        <taxon>Flavilitoribacter</taxon>
    </lineage>
</organism>
<dbReference type="InterPro" id="IPR027843">
    <property type="entry name" value="DUF4440"/>
</dbReference>
<proteinExistence type="predicted"/>
<feature type="signal peptide" evidence="1">
    <location>
        <begin position="1"/>
        <end position="24"/>
    </location>
</feature>
<evidence type="ECO:0000313" key="3">
    <source>
        <dbReference type="EMBL" id="PHN04115.1"/>
    </source>
</evidence>
<dbReference type="InterPro" id="IPR032710">
    <property type="entry name" value="NTF2-like_dom_sf"/>
</dbReference>
<protein>
    <recommendedName>
        <fullName evidence="2">DUF4440 domain-containing protein</fullName>
    </recommendedName>
</protein>
<dbReference type="Pfam" id="PF14534">
    <property type="entry name" value="DUF4440"/>
    <property type="match status" value="1"/>
</dbReference>
<gene>
    <name evidence="3" type="ORF">CRP01_23245</name>
</gene>
<dbReference type="Gene3D" id="3.10.450.50">
    <property type="match status" value="1"/>
</dbReference>
<evidence type="ECO:0000259" key="2">
    <source>
        <dbReference type="Pfam" id="PF14534"/>
    </source>
</evidence>
<dbReference type="OrthoDB" id="1447395at2"/>
<feature type="domain" description="DUF4440" evidence="2">
    <location>
        <begin position="44"/>
        <end position="139"/>
    </location>
</feature>
<keyword evidence="4" id="KW-1185">Reference proteome</keyword>
<evidence type="ECO:0000313" key="4">
    <source>
        <dbReference type="Proteomes" id="UP000223913"/>
    </source>
</evidence>
<evidence type="ECO:0000256" key="1">
    <source>
        <dbReference type="SAM" id="SignalP"/>
    </source>
</evidence>
<accession>A0A2D0N6J6</accession>
<dbReference type="AlphaFoldDB" id="A0A2D0N6J6"/>